<dbReference type="Gene3D" id="3.40.50.300">
    <property type="entry name" value="P-loop containing nucleotide triphosphate hydrolases"/>
    <property type="match status" value="1"/>
</dbReference>
<dbReference type="FunFam" id="3.40.50.300:FF:001091">
    <property type="entry name" value="Probable disease resistance protein At1g61300"/>
    <property type="match status" value="1"/>
</dbReference>
<comment type="caution">
    <text evidence="9">The sequence shown here is derived from an EMBL/GenBank/DDBJ whole genome shotgun (WGS) entry which is preliminary data.</text>
</comment>
<protein>
    <recommendedName>
        <fullName evidence="11">Disease resistance RPP13-like protein 1</fullName>
    </recommendedName>
</protein>
<dbReference type="GO" id="GO:0051707">
    <property type="term" value="P:response to other organism"/>
    <property type="evidence" value="ECO:0007669"/>
    <property type="project" value="UniProtKB-ARBA"/>
</dbReference>
<proteinExistence type="predicted"/>
<dbReference type="Pfam" id="PF23559">
    <property type="entry name" value="WHD_DRP"/>
    <property type="match status" value="1"/>
</dbReference>
<dbReference type="PANTHER" id="PTHR36766:SF51">
    <property type="entry name" value="DISEASE RESISTANCE RPP13-LIKE PROTEIN 1"/>
    <property type="match status" value="1"/>
</dbReference>
<dbReference type="InterPro" id="IPR055414">
    <property type="entry name" value="LRR_R13L4/SHOC2-like"/>
</dbReference>
<dbReference type="InterPro" id="IPR058922">
    <property type="entry name" value="WHD_DRP"/>
</dbReference>
<organism evidence="9 10">
    <name type="scientific">Canavalia gladiata</name>
    <name type="common">Sword bean</name>
    <name type="synonym">Dolichos gladiatus</name>
    <dbReference type="NCBI Taxonomy" id="3824"/>
    <lineage>
        <taxon>Eukaryota</taxon>
        <taxon>Viridiplantae</taxon>
        <taxon>Streptophyta</taxon>
        <taxon>Embryophyta</taxon>
        <taxon>Tracheophyta</taxon>
        <taxon>Spermatophyta</taxon>
        <taxon>Magnoliopsida</taxon>
        <taxon>eudicotyledons</taxon>
        <taxon>Gunneridae</taxon>
        <taxon>Pentapetalae</taxon>
        <taxon>rosids</taxon>
        <taxon>fabids</taxon>
        <taxon>Fabales</taxon>
        <taxon>Fabaceae</taxon>
        <taxon>Papilionoideae</taxon>
        <taxon>50 kb inversion clade</taxon>
        <taxon>NPAAA clade</taxon>
        <taxon>indigoferoid/millettioid clade</taxon>
        <taxon>Phaseoleae</taxon>
        <taxon>Canavalia</taxon>
    </lineage>
</organism>
<dbReference type="InterPro" id="IPR002182">
    <property type="entry name" value="NB-ARC"/>
</dbReference>
<evidence type="ECO:0000256" key="3">
    <source>
        <dbReference type="ARBA" id="ARBA00022821"/>
    </source>
</evidence>
<dbReference type="InterPro" id="IPR032675">
    <property type="entry name" value="LRR_dom_sf"/>
</dbReference>
<dbReference type="EMBL" id="JAYMYQ010000008">
    <property type="protein sequence ID" value="KAK7315225.1"/>
    <property type="molecule type" value="Genomic_DNA"/>
</dbReference>
<dbReference type="GO" id="GO:0005524">
    <property type="term" value="F:ATP binding"/>
    <property type="evidence" value="ECO:0007669"/>
    <property type="project" value="UniProtKB-KW"/>
</dbReference>
<dbReference type="InterPro" id="IPR042197">
    <property type="entry name" value="Apaf_helical"/>
</dbReference>
<feature type="domain" description="NB-ARC" evidence="5">
    <location>
        <begin position="169"/>
        <end position="339"/>
    </location>
</feature>
<sequence>MAAAVVGGAFLSAFIDVVFDRLASPQVTNLILGKKLDPNLLRRLETTLKVVRAVLNDAEKKQISDTDVKSWLDDLKDAVYLADDFLDEVSTKAATQKDVKVNSFFSRLHIFNVQDRDMACELEGIVHRLESILKLKDSLDLKVIATENNLSYRIASTSLLDRSPMYGRDEDKEAVMKLLLDDTGESELVSVVPIVGMGGVGKTTLAQMIYNDDNLKRRFDFQAWVCVSEEFDILKVTKAITEAITRKGCEVNNLDFLHCDLQDKLKENKFLIVLDDVWIEDYDDWNILKKPFQHGIRGSKILITTRSDKVAQVVQTGQAYHLNQLSNEDSWLVFANHACLSSKSNENTVALENIGKEIVRKCKGLPLAAQSLGGMLRSKHDIRDWKNILSSDIWDLSESGSKIIPALRISYHYLPPHLKRCFVYCSLYPKDYEFKKEELILLWMAEDLLAQPKKGKTLEEVGYEYFDDLASRSFFQHSSYWWWNKSFVMHDLMHDLAISLGGEFYFRSEQLGRETEISSKTRHLSFTNCRKTISESFEVPDGLKFLRTLLPIGCNYFSSKNELEARIFSNRKYLRVLSCCGFSNLNVLPNSIGGLIHLRYLNLSRTSTKTLPESLGNLYNLQTLKLYKCYNLTMLPDSMQNLVNLRHLDIQSTALKEMPKGMGKLNQLQRLDYFVVGKHEDNGIKELGNLSNLRGSLSIKKLEDVTNCNEVMEARMMYMKHINSLSLQWSSSYQCVDSQMEIDILCNLQPHQDLELLSIKGYSGTRFPDWVGYSSYHNMKELELSSCNNCCMLPSLGQLPSLKTLRILRLNGLETINANFYMNDDSSSETPFPSLESLQFCEMPYWGVWTSFGSNAFPLLKRLEIKDCPKLKGDLPNHLPALKILRIKNCDQFASSLSSAPAISKLEIVKSNKVTLQELPLSIESITIEGSLMLVESMFNILANTQPTCVQSLTLKDYWSSISFPGGCFPASLKTLRIKNFRKLEFPLQHKHELLCSLSIDKSCDSLTSLPLDTFPNLERLNINHCENLESLFVSVSQSLQNLTYLKIRSCCNFVSFPKDGLPAPNLSRFIISDCNKLKSLPQQMNALLPKLEHLEICCCPEIEWFTEGSMPPNLRVMKIENCEKLVVGLAWPKEGFLPPSLVTLRLYQFSSLETIDCKGLIHLTSLHQLRIQDCPKLENMAGERLPASLKHLYVYRCPLLQQRYPLIWPKISHIPYLYGIP</sequence>
<evidence type="ECO:0000259" key="5">
    <source>
        <dbReference type="Pfam" id="PF00931"/>
    </source>
</evidence>
<evidence type="ECO:0008006" key="11">
    <source>
        <dbReference type="Google" id="ProtNLM"/>
    </source>
</evidence>
<keyword evidence="4" id="KW-0067">ATP-binding</keyword>
<dbReference type="SUPFAM" id="SSF52058">
    <property type="entry name" value="L domain-like"/>
    <property type="match status" value="2"/>
</dbReference>
<dbReference type="InterPro" id="IPR041118">
    <property type="entry name" value="Rx_N"/>
</dbReference>
<dbReference type="Gene3D" id="3.80.10.10">
    <property type="entry name" value="Ribonuclease Inhibitor"/>
    <property type="match status" value="3"/>
</dbReference>
<keyword evidence="2" id="KW-0547">Nucleotide-binding</keyword>
<feature type="domain" description="Disease resistance R13L4/SHOC-2-like LRR" evidence="8">
    <location>
        <begin position="567"/>
        <end position="866"/>
    </location>
</feature>
<keyword evidence="3" id="KW-0611">Plant defense</keyword>
<dbReference type="GO" id="GO:0043531">
    <property type="term" value="F:ADP binding"/>
    <property type="evidence" value="ECO:0007669"/>
    <property type="project" value="InterPro"/>
</dbReference>
<dbReference type="Pfam" id="PF00931">
    <property type="entry name" value="NB-ARC"/>
    <property type="match status" value="1"/>
</dbReference>
<dbReference type="FunFam" id="1.10.10.10:FF:000322">
    <property type="entry name" value="Probable disease resistance protein At1g63360"/>
    <property type="match status" value="1"/>
</dbReference>
<evidence type="ECO:0000313" key="10">
    <source>
        <dbReference type="Proteomes" id="UP001367508"/>
    </source>
</evidence>
<dbReference type="GO" id="GO:0006952">
    <property type="term" value="P:defense response"/>
    <property type="evidence" value="ECO:0007669"/>
    <property type="project" value="UniProtKB-KW"/>
</dbReference>
<dbReference type="InterPro" id="IPR027417">
    <property type="entry name" value="P-loop_NTPase"/>
</dbReference>
<feature type="domain" description="Disease resistance protein winged helix" evidence="7">
    <location>
        <begin position="427"/>
        <end position="497"/>
    </location>
</feature>
<evidence type="ECO:0000313" key="9">
    <source>
        <dbReference type="EMBL" id="KAK7315225.1"/>
    </source>
</evidence>
<evidence type="ECO:0000259" key="7">
    <source>
        <dbReference type="Pfam" id="PF23559"/>
    </source>
</evidence>
<dbReference type="AlphaFoldDB" id="A0AAN9KD10"/>
<evidence type="ECO:0000259" key="8">
    <source>
        <dbReference type="Pfam" id="PF23598"/>
    </source>
</evidence>
<evidence type="ECO:0000256" key="4">
    <source>
        <dbReference type="ARBA" id="ARBA00022840"/>
    </source>
</evidence>
<dbReference type="Pfam" id="PF23598">
    <property type="entry name" value="LRR_14"/>
    <property type="match status" value="1"/>
</dbReference>
<dbReference type="SUPFAM" id="SSF52540">
    <property type="entry name" value="P-loop containing nucleoside triphosphate hydrolases"/>
    <property type="match status" value="1"/>
</dbReference>
<accession>A0AAN9KD10</accession>
<dbReference type="Gene3D" id="1.10.10.10">
    <property type="entry name" value="Winged helix-like DNA-binding domain superfamily/Winged helix DNA-binding domain"/>
    <property type="match status" value="1"/>
</dbReference>
<keyword evidence="1" id="KW-0677">Repeat</keyword>
<dbReference type="PRINTS" id="PR00364">
    <property type="entry name" value="DISEASERSIST"/>
</dbReference>
<evidence type="ECO:0000259" key="6">
    <source>
        <dbReference type="Pfam" id="PF18052"/>
    </source>
</evidence>
<gene>
    <name evidence="9" type="ORF">VNO77_33762</name>
</gene>
<dbReference type="InterPro" id="IPR036388">
    <property type="entry name" value="WH-like_DNA-bd_sf"/>
</dbReference>
<dbReference type="Gene3D" id="1.20.5.4130">
    <property type="match status" value="1"/>
</dbReference>
<dbReference type="Pfam" id="PF18052">
    <property type="entry name" value="Rx_N"/>
    <property type="match status" value="1"/>
</dbReference>
<feature type="domain" description="Disease resistance N-terminal" evidence="6">
    <location>
        <begin position="10"/>
        <end position="101"/>
    </location>
</feature>
<dbReference type="Proteomes" id="UP001367508">
    <property type="component" value="Unassembled WGS sequence"/>
</dbReference>
<dbReference type="PANTHER" id="PTHR36766">
    <property type="entry name" value="PLANT BROAD-SPECTRUM MILDEW RESISTANCE PROTEIN RPW8"/>
    <property type="match status" value="1"/>
</dbReference>
<dbReference type="Gene3D" id="1.10.8.430">
    <property type="entry name" value="Helical domain of apoptotic protease-activating factors"/>
    <property type="match status" value="1"/>
</dbReference>
<evidence type="ECO:0000256" key="1">
    <source>
        <dbReference type="ARBA" id="ARBA00022737"/>
    </source>
</evidence>
<reference evidence="9 10" key="1">
    <citation type="submission" date="2024-01" db="EMBL/GenBank/DDBJ databases">
        <title>The genomes of 5 underutilized Papilionoideae crops provide insights into root nodulation and disease resistanc.</title>
        <authorList>
            <person name="Jiang F."/>
        </authorList>
    </citation>
    <scope>NUCLEOTIDE SEQUENCE [LARGE SCALE GENOMIC DNA]</scope>
    <source>
        <strain evidence="9">LVBAO_FW01</strain>
        <tissue evidence="9">Leaves</tissue>
    </source>
</reference>
<name>A0AAN9KD10_CANGL</name>
<keyword evidence="10" id="KW-1185">Reference proteome</keyword>
<evidence type="ECO:0000256" key="2">
    <source>
        <dbReference type="ARBA" id="ARBA00022741"/>
    </source>
</evidence>